<evidence type="ECO:0000313" key="2">
    <source>
        <dbReference type="Proteomes" id="UP000790347"/>
    </source>
</evidence>
<protein>
    <submittedName>
        <fullName evidence="1">Uncharacterized protein</fullName>
    </submittedName>
</protein>
<reference evidence="1" key="1">
    <citation type="submission" date="2013-05" db="EMBL/GenBank/DDBJ databases">
        <authorList>
            <person name="Yim A.K.Y."/>
            <person name="Chan T.F."/>
            <person name="Ji K.M."/>
            <person name="Liu X.Y."/>
            <person name="Zhou J.W."/>
            <person name="Li R.Q."/>
            <person name="Yang K.Y."/>
            <person name="Li J."/>
            <person name="Li M."/>
            <person name="Law P.T.W."/>
            <person name="Wu Y.L."/>
            <person name="Cai Z.L."/>
            <person name="Qin H."/>
            <person name="Bao Y."/>
            <person name="Leung R.K.K."/>
            <person name="Ng P.K.S."/>
            <person name="Zou J."/>
            <person name="Zhong X.J."/>
            <person name="Ran P.X."/>
            <person name="Zhong N.S."/>
            <person name="Liu Z.G."/>
            <person name="Tsui S.K.W."/>
        </authorList>
    </citation>
    <scope>NUCLEOTIDE SEQUENCE</scope>
    <source>
        <strain evidence="1">Derf</strain>
        <tissue evidence="1">Whole organism</tissue>
    </source>
</reference>
<reference evidence="1" key="2">
    <citation type="journal article" date="2022" name="Res Sq">
        <title>Comparative Genomics Reveals Insights into the Divergent Evolution of Astigmatic Mites and Household Pest Adaptations.</title>
        <authorList>
            <person name="Xiong Q."/>
            <person name="Wan A.T.-Y."/>
            <person name="Liu X.-Y."/>
            <person name="Fung C.S.-H."/>
            <person name="Xiao X."/>
            <person name="Malainual N."/>
            <person name="Hou J."/>
            <person name="Wang L."/>
            <person name="Wang M."/>
            <person name="Yang K."/>
            <person name="Cui Y."/>
            <person name="Leung E."/>
            <person name="Nong W."/>
            <person name="Shin S.-K."/>
            <person name="Au S."/>
            <person name="Jeong K.Y."/>
            <person name="Chew F.T."/>
            <person name="Hui J."/>
            <person name="Leung T.F."/>
            <person name="Tungtrongchitr A."/>
            <person name="Zhong N."/>
            <person name="Liu Z."/>
            <person name="Tsui S."/>
        </authorList>
    </citation>
    <scope>NUCLEOTIDE SEQUENCE</scope>
    <source>
        <strain evidence="1">Derf</strain>
        <tissue evidence="1">Whole organism</tissue>
    </source>
</reference>
<gene>
    <name evidence="1" type="ORF">DERF_008674</name>
</gene>
<accession>A0A922I4Y9</accession>
<comment type="caution">
    <text evidence="1">The sequence shown here is derived from an EMBL/GenBank/DDBJ whole genome shotgun (WGS) entry which is preliminary data.</text>
</comment>
<name>A0A922I4Y9_DERFA</name>
<dbReference type="EMBL" id="ASGP02000003">
    <property type="protein sequence ID" value="KAH9518071.1"/>
    <property type="molecule type" value="Genomic_DNA"/>
</dbReference>
<organism evidence="1 2">
    <name type="scientific">Dermatophagoides farinae</name>
    <name type="common">American house dust mite</name>
    <dbReference type="NCBI Taxonomy" id="6954"/>
    <lineage>
        <taxon>Eukaryota</taxon>
        <taxon>Metazoa</taxon>
        <taxon>Ecdysozoa</taxon>
        <taxon>Arthropoda</taxon>
        <taxon>Chelicerata</taxon>
        <taxon>Arachnida</taxon>
        <taxon>Acari</taxon>
        <taxon>Acariformes</taxon>
        <taxon>Sarcoptiformes</taxon>
        <taxon>Astigmata</taxon>
        <taxon>Psoroptidia</taxon>
        <taxon>Analgoidea</taxon>
        <taxon>Pyroglyphidae</taxon>
        <taxon>Dermatophagoidinae</taxon>
        <taxon>Dermatophagoides</taxon>
    </lineage>
</organism>
<keyword evidence="2" id="KW-1185">Reference proteome</keyword>
<dbReference type="AlphaFoldDB" id="A0A922I4Y9"/>
<dbReference type="Proteomes" id="UP000790347">
    <property type="component" value="Unassembled WGS sequence"/>
</dbReference>
<evidence type="ECO:0000313" key="1">
    <source>
        <dbReference type="EMBL" id="KAH9518071.1"/>
    </source>
</evidence>
<sequence>MVNGLAIFIHITLPMNFWNIMIKCEKSAFYAHHHHQIHFEW</sequence>
<proteinExistence type="predicted"/>